<keyword evidence="2" id="KW-1185">Reference proteome</keyword>
<proteinExistence type="predicted"/>
<dbReference type="Proteomes" id="UP000188388">
    <property type="component" value="Unassembled WGS sequence"/>
</dbReference>
<organism evidence="1 2">
    <name type="scientific">Mesorhizobium prunaredense</name>
    <dbReference type="NCBI Taxonomy" id="1631249"/>
    <lineage>
        <taxon>Bacteria</taxon>
        <taxon>Pseudomonadati</taxon>
        <taxon>Pseudomonadota</taxon>
        <taxon>Alphaproteobacteria</taxon>
        <taxon>Hyphomicrobiales</taxon>
        <taxon>Phyllobacteriaceae</taxon>
        <taxon>Mesorhizobium</taxon>
    </lineage>
</organism>
<name>A0A1R3VB56_9HYPH</name>
<evidence type="ECO:0000313" key="2">
    <source>
        <dbReference type="Proteomes" id="UP000188388"/>
    </source>
</evidence>
<dbReference type="STRING" id="1631249.BQ8794_300034"/>
<accession>A0A1R3VB56</accession>
<gene>
    <name evidence="1" type="ORF">BQ8794_300034</name>
</gene>
<dbReference type="AlphaFoldDB" id="A0A1R3VB56"/>
<dbReference type="EMBL" id="FTPD01000024">
    <property type="protein sequence ID" value="SIT57156.1"/>
    <property type="molecule type" value="Genomic_DNA"/>
</dbReference>
<evidence type="ECO:0000313" key="1">
    <source>
        <dbReference type="EMBL" id="SIT57156.1"/>
    </source>
</evidence>
<protein>
    <submittedName>
        <fullName evidence="1">Uncharacterized protein</fullName>
    </submittedName>
</protein>
<reference evidence="2" key="1">
    <citation type="submission" date="2017-01" db="EMBL/GenBank/DDBJ databases">
        <authorList>
            <person name="Brunel B."/>
        </authorList>
    </citation>
    <scope>NUCLEOTIDE SEQUENCE [LARGE SCALE GENOMIC DNA]</scope>
</reference>
<sequence length="63" mass="7288">MQISFSFARVPARAVVLEPPKWENRDLYSRSVAVPQRFWKDTFLEGSVADSSTMQLAREPWCV</sequence>